<dbReference type="InterPro" id="IPR011335">
    <property type="entry name" value="Restrct_endonuc-II-like"/>
</dbReference>
<dbReference type="AlphaFoldDB" id="A0AAW9RQH5"/>
<protein>
    <recommendedName>
        <fullName evidence="6">Very short patch repair endonuclease</fullName>
        <ecNumber evidence="6">3.1.-.-</ecNumber>
    </recommendedName>
</protein>
<dbReference type="GO" id="GO:0006298">
    <property type="term" value="P:mismatch repair"/>
    <property type="evidence" value="ECO:0007669"/>
    <property type="project" value="UniProtKB-UniRule"/>
</dbReference>
<evidence type="ECO:0000313" key="7">
    <source>
        <dbReference type="EMBL" id="MEJ8574150.1"/>
    </source>
</evidence>
<accession>A0AAW9RQH5</accession>
<evidence type="ECO:0000256" key="5">
    <source>
        <dbReference type="ARBA" id="ARBA00023204"/>
    </source>
</evidence>
<evidence type="ECO:0000256" key="1">
    <source>
        <dbReference type="ARBA" id="ARBA00022722"/>
    </source>
</evidence>
<dbReference type="NCBIfam" id="TIGR00632">
    <property type="entry name" value="vsr"/>
    <property type="match status" value="1"/>
</dbReference>
<dbReference type="InterPro" id="IPR004603">
    <property type="entry name" value="DNA_mismatch_endonuc_vsr"/>
</dbReference>
<evidence type="ECO:0000256" key="3">
    <source>
        <dbReference type="ARBA" id="ARBA00022763"/>
    </source>
</evidence>
<dbReference type="Proteomes" id="UP001378188">
    <property type="component" value="Unassembled WGS sequence"/>
</dbReference>
<organism evidence="7 8">
    <name type="scientific">Microbaculum marinum</name>
    <dbReference type="NCBI Taxonomy" id="1764581"/>
    <lineage>
        <taxon>Bacteria</taxon>
        <taxon>Pseudomonadati</taxon>
        <taxon>Pseudomonadota</taxon>
        <taxon>Alphaproteobacteria</taxon>
        <taxon>Hyphomicrobiales</taxon>
        <taxon>Tepidamorphaceae</taxon>
        <taxon>Microbaculum</taxon>
    </lineage>
</organism>
<evidence type="ECO:0000313" key="8">
    <source>
        <dbReference type="Proteomes" id="UP001378188"/>
    </source>
</evidence>
<dbReference type="EMBL" id="JAZHOF010000010">
    <property type="protein sequence ID" value="MEJ8574150.1"/>
    <property type="molecule type" value="Genomic_DNA"/>
</dbReference>
<comment type="similarity">
    <text evidence="6">Belongs to the vsr family.</text>
</comment>
<dbReference type="EC" id="3.1.-.-" evidence="6"/>
<keyword evidence="5 6" id="KW-0234">DNA repair</keyword>
<comment type="caution">
    <text evidence="7">The sequence shown here is derived from an EMBL/GenBank/DDBJ whole genome shotgun (WGS) entry which is preliminary data.</text>
</comment>
<evidence type="ECO:0000256" key="4">
    <source>
        <dbReference type="ARBA" id="ARBA00022801"/>
    </source>
</evidence>
<dbReference type="RefSeq" id="WP_340331851.1">
    <property type="nucleotide sequence ID" value="NZ_JAZHOF010000010.1"/>
</dbReference>
<evidence type="ECO:0000256" key="6">
    <source>
        <dbReference type="PIRNR" id="PIRNR018267"/>
    </source>
</evidence>
<reference evidence="7 8" key="1">
    <citation type="submission" date="2024-02" db="EMBL/GenBank/DDBJ databases">
        <title>Genome analysis and characterization of Microbaculum marinisediminis sp. nov., isolated from marine sediment.</title>
        <authorList>
            <person name="Du Z.-J."/>
            <person name="Ye Y.-Q."/>
            <person name="Zhang Z.-R."/>
            <person name="Yuan S.-M."/>
            <person name="Zhang X.-Y."/>
        </authorList>
    </citation>
    <scope>NUCLEOTIDE SEQUENCE [LARGE SCALE GENOMIC DNA]</scope>
    <source>
        <strain evidence="7 8">SDUM1044001</strain>
    </source>
</reference>
<dbReference type="SUPFAM" id="SSF52980">
    <property type="entry name" value="Restriction endonuclease-like"/>
    <property type="match status" value="1"/>
</dbReference>
<keyword evidence="3 6" id="KW-0227">DNA damage</keyword>
<proteinExistence type="inferred from homology"/>
<sequence>MADRLTPERRSYLMSRVRGKDTIPELRVRKLAHALGYRFRLHRRDLPGKPDLVFPRLGKIAFVHGCFWHRHEGCRLATPSKSRTEFWEAKFARNVERDQRVQEELRKLGWDVIVIWECETRDPRKLENKVRRFLAEESQGAVAPSS</sequence>
<dbReference type="GO" id="GO:0004519">
    <property type="term" value="F:endonuclease activity"/>
    <property type="evidence" value="ECO:0007669"/>
    <property type="project" value="UniProtKB-KW"/>
</dbReference>
<keyword evidence="8" id="KW-1185">Reference proteome</keyword>
<name>A0AAW9RQH5_9HYPH</name>
<dbReference type="GO" id="GO:0016787">
    <property type="term" value="F:hydrolase activity"/>
    <property type="evidence" value="ECO:0007669"/>
    <property type="project" value="UniProtKB-KW"/>
</dbReference>
<keyword evidence="2 6" id="KW-0255">Endonuclease</keyword>
<dbReference type="Gene3D" id="3.40.960.10">
    <property type="entry name" value="VSR Endonuclease"/>
    <property type="match status" value="1"/>
</dbReference>
<keyword evidence="4 6" id="KW-0378">Hydrolase</keyword>
<dbReference type="Pfam" id="PF03852">
    <property type="entry name" value="Vsr"/>
    <property type="match status" value="1"/>
</dbReference>
<comment type="function">
    <text evidence="6">May nick specific sequences that contain T:G mispairs resulting from m5C-deamination.</text>
</comment>
<keyword evidence="1 6" id="KW-0540">Nuclease</keyword>
<evidence type="ECO:0000256" key="2">
    <source>
        <dbReference type="ARBA" id="ARBA00022759"/>
    </source>
</evidence>
<gene>
    <name evidence="7" type="ORF">V3328_21880</name>
</gene>
<dbReference type="PIRSF" id="PIRSF018267">
    <property type="entry name" value="VSR_endonuc"/>
    <property type="match status" value="1"/>
</dbReference>
<dbReference type="CDD" id="cd00221">
    <property type="entry name" value="Vsr"/>
    <property type="match status" value="1"/>
</dbReference>